<dbReference type="Gene3D" id="3.40.190.10">
    <property type="entry name" value="Periplasmic binding protein-like II"/>
    <property type="match status" value="1"/>
</dbReference>
<dbReference type="Proteomes" id="UP001235269">
    <property type="component" value="Unassembled WGS sequence"/>
</dbReference>
<feature type="signal peptide" evidence="5">
    <location>
        <begin position="1"/>
        <end position="21"/>
    </location>
</feature>
<evidence type="ECO:0000259" key="6">
    <source>
        <dbReference type="Pfam" id="PF00496"/>
    </source>
</evidence>
<evidence type="ECO:0000313" key="8">
    <source>
        <dbReference type="Proteomes" id="UP001235269"/>
    </source>
</evidence>
<comment type="caution">
    <text evidence="7">The sequence shown here is derived from an EMBL/GenBank/DDBJ whole genome shotgun (WGS) entry which is preliminary data.</text>
</comment>
<dbReference type="Pfam" id="PF00496">
    <property type="entry name" value="SBP_bac_5"/>
    <property type="match status" value="1"/>
</dbReference>
<evidence type="ECO:0000256" key="4">
    <source>
        <dbReference type="ARBA" id="ARBA00022729"/>
    </source>
</evidence>
<dbReference type="PANTHER" id="PTHR30290">
    <property type="entry name" value="PERIPLASMIC BINDING COMPONENT OF ABC TRANSPORTER"/>
    <property type="match status" value="1"/>
</dbReference>
<keyword evidence="3" id="KW-0813">Transport</keyword>
<keyword evidence="4 5" id="KW-0732">Signal</keyword>
<name>A0ABU0IC04_9HYPH</name>
<dbReference type="PANTHER" id="PTHR30290:SF10">
    <property type="entry name" value="PERIPLASMIC OLIGOPEPTIDE-BINDING PROTEIN-RELATED"/>
    <property type="match status" value="1"/>
</dbReference>
<dbReference type="InterPro" id="IPR039424">
    <property type="entry name" value="SBP_5"/>
</dbReference>
<protein>
    <submittedName>
        <fullName evidence="7">Oligopeptide transport system substrate-binding protein</fullName>
    </submittedName>
</protein>
<gene>
    <name evidence="7" type="ORF">QO005_002113</name>
</gene>
<evidence type="ECO:0000256" key="2">
    <source>
        <dbReference type="ARBA" id="ARBA00005695"/>
    </source>
</evidence>
<dbReference type="Gene3D" id="3.10.105.10">
    <property type="entry name" value="Dipeptide-binding Protein, Domain 3"/>
    <property type="match status" value="1"/>
</dbReference>
<organism evidence="7 8">
    <name type="scientific">Rhizobium paknamense</name>
    <dbReference type="NCBI Taxonomy" id="1206817"/>
    <lineage>
        <taxon>Bacteria</taxon>
        <taxon>Pseudomonadati</taxon>
        <taxon>Pseudomonadota</taxon>
        <taxon>Alphaproteobacteria</taxon>
        <taxon>Hyphomicrobiales</taxon>
        <taxon>Rhizobiaceae</taxon>
        <taxon>Rhizobium/Agrobacterium group</taxon>
        <taxon>Rhizobium</taxon>
    </lineage>
</organism>
<dbReference type="Gene3D" id="3.90.76.10">
    <property type="entry name" value="Dipeptide-binding Protein, Domain 1"/>
    <property type="match status" value="1"/>
</dbReference>
<dbReference type="SUPFAM" id="SSF53850">
    <property type="entry name" value="Periplasmic binding protein-like II"/>
    <property type="match status" value="1"/>
</dbReference>
<dbReference type="InterPro" id="IPR030678">
    <property type="entry name" value="Peptide/Ni-bd"/>
</dbReference>
<evidence type="ECO:0000256" key="3">
    <source>
        <dbReference type="ARBA" id="ARBA00022448"/>
    </source>
</evidence>
<evidence type="ECO:0000256" key="5">
    <source>
        <dbReference type="SAM" id="SignalP"/>
    </source>
</evidence>
<accession>A0ABU0IC04</accession>
<dbReference type="EMBL" id="JAUSWH010000005">
    <property type="protein sequence ID" value="MDQ0455773.1"/>
    <property type="molecule type" value="Genomic_DNA"/>
</dbReference>
<comment type="similarity">
    <text evidence="2">Belongs to the bacterial solute-binding protein 5 family.</text>
</comment>
<proteinExistence type="inferred from homology"/>
<feature type="chain" id="PRO_5047139301" evidence="5">
    <location>
        <begin position="22"/>
        <end position="536"/>
    </location>
</feature>
<feature type="domain" description="Solute-binding protein family 5" evidence="6">
    <location>
        <begin position="76"/>
        <end position="459"/>
    </location>
</feature>
<evidence type="ECO:0000313" key="7">
    <source>
        <dbReference type="EMBL" id="MDQ0455773.1"/>
    </source>
</evidence>
<keyword evidence="8" id="KW-1185">Reference proteome</keyword>
<dbReference type="InterPro" id="IPR000914">
    <property type="entry name" value="SBP_5_dom"/>
</dbReference>
<reference evidence="7 8" key="1">
    <citation type="submission" date="2023-07" db="EMBL/GenBank/DDBJ databases">
        <title>Genomic Encyclopedia of Type Strains, Phase IV (KMG-IV): sequencing the most valuable type-strain genomes for metagenomic binning, comparative biology and taxonomic classification.</title>
        <authorList>
            <person name="Goeker M."/>
        </authorList>
    </citation>
    <scope>NUCLEOTIDE SEQUENCE [LARGE SCALE GENOMIC DNA]</scope>
    <source>
        <strain evidence="7 8">DSM 100301</strain>
    </source>
</reference>
<dbReference type="PIRSF" id="PIRSF002741">
    <property type="entry name" value="MppA"/>
    <property type="match status" value="1"/>
</dbReference>
<dbReference type="CDD" id="cd08504">
    <property type="entry name" value="PBP2_OppA"/>
    <property type="match status" value="1"/>
</dbReference>
<comment type="subcellular location">
    <subcellularLocation>
        <location evidence="1">Periplasm</location>
    </subcellularLocation>
</comment>
<evidence type="ECO:0000256" key="1">
    <source>
        <dbReference type="ARBA" id="ARBA00004418"/>
    </source>
</evidence>
<sequence>MKWTLICTAWAALAMATPSLAATVAEGDKLAQNQDLTLRLLDSIKTLDPQLNSDTDGSTLDAQLLEGLYTQAPDGKLVPGVATGYDVSPDKLTYTFHLRPEAKWSNGEPVTAGDFVYAWQRLVDPKTASEYSWFLATMKVKNAQAVIDGKAPPSDLGVRAVDDHTLEVTLDTPISYLLPMVAHTPTLPVLKSVVEKYGDAWTQPGNMVGNGAYVLKEHQMGQQLVLARNPAYWDNAHTIINTVTFKVINDGNQALTRYLAGELDVGPVPTGQFLRLQKEHPEEAHSTPNACTYGYLFNVGPNGPAALKDVRVRQALSLAVNRDVIVKNILQGGQKPAYSWTHWAMAGFKAPDFPEAHMTQAERDAKAKALLKEAGFGPDKPLKLTISYNTDEGHKKMAVAVQQFWKALGVDVTLENMEWKVLIDRYGKGQFEVGRYAWCADYDEASTFLNYFLSNNTSNYGKFANADYDKLIQESATSGDANVQYDKAEAVLHEQMPVAPVYFYTSVSLVKPDIRGLPVQNVLNNWYARNVYRVAK</sequence>
<dbReference type="RefSeq" id="WP_307157965.1">
    <property type="nucleotide sequence ID" value="NZ_JAUSWH010000005.1"/>
</dbReference>